<dbReference type="OrthoDB" id="708993at2"/>
<keyword evidence="3" id="KW-1185">Reference proteome</keyword>
<dbReference type="Proteomes" id="UP000275719">
    <property type="component" value="Unassembled WGS sequence"/>
</dbReference>
<evidence type="ECO:0000256" key="1">
    <source>
        <dbReference type="SAM" id="SignalP"/>
    </source>
</evidence>
<feature type="chain" id="PRO_5018170361" description="Outer membrane protein beta-barrel domain-containing protein" evidence="1">
    <location>
        <begin position="19"/>
        <end position="145"/>
    </location>
</feature>
<organism evidence="2 3">
    <name type="scientific">Paenimyroides tangerinum</name>
    <dbReference type="NCBI Taxonomy" id="2488728"/>
    <lineage>
        <taxon>Bacteria</taxon>
        <taxon>Pseudomonadati</taxon>
        <taxon>Bacteroidota</taxon>
        <taxon>Flavobacteriia</taxon>
        <taxon>Flavobacteriales</taxon>
        <taxon>Flavobacteriaceae</taxon>
        <taxon>Paenimyroides</taxon>
    </lineage>
</organism>
<name>A0A3P3W4L8_9FLAO</name>
<feature type="signal peptide" evidence="1">
    <location>
        <begin position="1"/>
        <end position="18"/>
    </location>
</feature>
<comment type="caution">
    <text evidence="2">The sequence shown here is derived from an EMBL/GenBank/DDBJ whole genome shotgun (WGS) entry which is preliminary data.</text>
</comment>
<evidence type="ECO:0000313" key="2">
    <source>
        <dbReference type="EMBL" id="RRJ90041.1"/>
    </source>
</evidence>
<dbReference type="RefSeq" id="WP_125019228.1">
    <property type="nucleotide sequence ID" value="NZ_RQVQ01000020.1"/>
</dbReference>
<accession>A0A3P3W4L8</accession>
<dbReference type="EMBL" id="RQVQ01000020">
    <property type="protein sequence ID" value="RRJ90041.1"/>
    <property type="molecule type" value="Genomic_DNA"/>
</dbReference>
<keyword evidence="1" id="KW-0732">Signal</keyword>
<sequence length="145" mass="16365">MKKYLIILFGCFTSISFAQTNVFGPTISYQTQSGNMAKIGGFYLHNSQNNFTYKIDATANLAYFRDKFVAIPEVGFTYYPKPDFLLLPMIEAEVSPYTITPKVGFSVLTIVDFSFGYGIETQVKKDLKPIKGFTFSFGLNIPLTW</sequence>
<evidence type="ECO:0008006" key="4">
    <source>
        <dbReference type="Google" id="ProtNLM"/>
    </source>
</evidence>
<reference evidence="2 3" key="1">
    <citation type="submission" date="2018-11" db="EMBL/GenBank/DDBJ databases">
        <title>Flavobacterium sp. nov., YIM 102701-2 draft genome.</title>
        <authorList>
            <person name="Li G."/>
            <person name="Jiang Y."/>
        </authorList>
    </citation>
    <scope>NUCLEOTIDE SEQUENCE [LARGE SCALE GENOMIC DNA]</scope>
    <source>
        <strain evidence="2 3">YIM 102701-2</strain>
    </source>
</reference>
<evidence type="ECO:0000313" key="3">
    <source>
        <dbReference type="Proteomes" id="UP000275719"/>
    </source>
</evidence>
<proteinExistence type="predicted"/>
<gene>
    <name evidence="2" type="ORF">EG240_09840</name>
</gene>
<protein>
    <recommendedName>
        <fullName evidence="4">Outer membrane protein beta-barrel domain-containing protein</fullName>
    </recommendedName>
</protein>
<dbReference type="AlphaFoldDB" id="A0A3P3W4L8"/>